<dbReference type="PROSITE" id="PS50011">
    <property type="entry name" value="PROTEIN_KINASE_DOM"/>
    <property type="match status" value="1"/>
</dbReference>
<comment type="caution">
    <text evidence="18">The sequence shown here is derived from an EMBL/GenBank/DDBJ whole genome shotgun (WGS) entry which is preliminary data.</text>
</comment>
<dbReference type="FunFam" id="1.10.510.10:FF:000035">
    <property type="entry name" value="Putative receptor-like serine/threonine-protein kinase"/>
    <property type="match status" value="1"/>
</dbReference>
<evidence type="ECO:0000313" key="19">
    <source>
        <dbReference type="Proteomes" id="UP001279734"/>
    </source>
</evidence>
<dbReference type="EC" id="2.7.11.1" evidence="2"/>
<dbReference type="GO" id="GO:0005524">
    <property type="term" value="F:ATP binding"/>
    <property type="evidence" value="ECO:0007669"/>
    <property type="project" value="UniProtKB-UniRule"/>
</dbReference>
<keyword evidence="10 16" id="KW-1133">Transmembrane helix</keyword>
<evidence type="ECO:0000313" key="18">
    <source>
        <dbReference type="EMBL" id="GMG98789.1"/>
    </source>
</evidence>
<dbReference type="CDD" id="cd14066">
    <property type="entry name" value="STKc_IRAK"/>
    <property type="match status" value="1"/>
</dbReference>
<keyword evidence="4" id="KW-0597">Phosphoprotein</keyword>
<feature type="region of interest" description="Disordered" evidence="15">
    <location>
        <begin position="462"/>
        <end position="510"/>
    </location>
</feature>
<keyword evidence="8" id="KW-0418">Kinase</keyword>
<evidence type="ECO:0000256" key="4">
    <source>
        <dbReference type="ARBA" id="ARBA00022553"/>
    </source>
</evidence>
<dbReference type="PANTHER" id="PTHR47984:SF4">
    <property type="entry name" value="OS01G0631700 PROTEIN"/>
    <property type="match status" value="1"/>
</dbReference>
<protein>
    <recommendedName>
        <fullName evidence="2">non-specific serine/threonine protein kinase</fullName>
        <ecNumber evidence="2">2.7.11.1</ecNumber>
    </recommendedName>
</protein>
<dbReference type="InterPro" id="IPR008271">
    <property type="entry name" value="Ser/Thr_kinase_AS"/>
</dbReference>
<dbReference type="Proteomes" id="UP001279734">
    <property type="component" value="Unassembled WGS sequence"/>
</dbReference>
<organism evidence="18 19">
    <name type="scientific">Nepenthes gracilis</name>
    <name type="common">Slender pitcher plant</name>
    <dbReference type="NCBI Taxonomy" id="150966"/>
    <lineage>
        <taxon>Eukaryota</taxon>
        <taxon>Viridiplantae</taxon>
        <taxon>Streptophyta</taxon>
        <taxon>Embryophyta</taxon>
        <taxon>Tracheophyta</taxon>
        <taxon>Spermatophyta</taxon>
        <taxon>Magnoliopsida</taxon>
        <taxon>eudicotyledons</taxon>
        <taxon>Gunneridae</taxon>
        <taxon>Pentapetalae</taxon>
        <taxon>Caryophyllales</taxon>
        <taxon>Nepenthaceae</taxon>
        <taxon>Nepenthes</taxon>
    </lineage>
</organism>
<dbReference type="EMBL" id="BSYO01000001">
    <property type="protein sequence ID" value="GMG98789.1"/>
    <property type="molecule type" value="Genomic_DNA"/>
</dbReference>
<evidence type="ECO:0000256" key="3">
    <source>
        <dbReference type="ARBA" id="ARBA00022527"/>
    </source>
</evidence>
<dbReference type="InterPro" id="IPR011009">
    <property type="entry name" value="Kinase-like_dom_sf"/>
</dbReference>
<comment type="subcellular location">
    <subcellularLocation>
        <location evidence="1">Membrane</location>
        <topology evidence="1">Single-pass membrane protein</topology>
    </subcellularLocation>
</comment>
<keyword evidence="7 14" id="KW-0547">Nucleotide-binding</keyword>
<keyword evidence="6 16" id="KW-0812">Transmembrane</keyword>
<evidence type="ECO:0000256" key="2">
    <source>
        <dbReference type="ARBA" id="ARBA00012513"/>
    </source>
</evidence>
<evidence type="ECO:0000256" key="15">
    <source>
        <dbReference type="SAM" id="MobiDB-lite"/>
    </source>
</evidence>
<dbReference type="PROSITE" id="PS00108">
    <property type="entry name" value="PROTEIN_KINASE_ST"/>
    <property type="match status" value="1"/>
</dbReference>
<accession>A0AAD3RWZ2</accession>
<dbReference type="PROSITE" id="PS00107">
    <property type="entry name" value="PROTEIN_KINASE_ATP"/>
    <property type="match status" value="1"/>
</dbReference>
<comment type="catalytic activity">
    <reaction evidence="12">
        <text>L-threonyl-[protein] + ATP = O-phospho-L-threonyl-[protein] + ADP + H(+)</text>
        <dbReference type="Rhea" id="RHEA:46608"/>
        <dbReference type="Rhea" id="RHEA-COMP:11060"/>
        <dbReference type="Rhea" id="RHEA-COMP:11605"/>
        <dbReference type="ChEBI" id="CHEBI:15378"/>
        <dbReference type="ChEBI" id="CHEBI:30013"/>
        <dbReference type="ChEBI" id="CHEBI:30616"/>
        <dbReference type="ChEBI" id="CHEBI:61977"/>
        <dbReference type="ChEBI" id="CHEBI:456216"/>
        <dbReference type="EC" id="2.7.11.1"/>
    </reaction>
</comment>
<evidence type="ECO:0000259" key="17">
    <source>
        <dbReference type="PROSITE" id="PS50011"/>
    </source>
</evidence>
<feature type="transmembrane region" description="Helical" evidence="16">
    <location>
        <begin position="20"/>
        <end position="47"/>
    </location>
</feature>
<evidence type="ECO:0000256" key="12">
    <source>
        <dbReference type="ARBA" id="ARBA00047899"/>
    </source>
</evidence>
<keyword evidence="5" id="KW-0808">Transferase</keyword>
<dbReference type="Pfam" id="PF00069">
    <property type="entry name" value="Pkinase"/>
    <property type="match status" value="1"/>
</dbReference>
<feature type="domain" description="Protein kinase" evidence="17">
    <location>
        <begin position="187"/>
        <end position="464"/>
    </location>
</feature>
<dbReference type="SUPFAM" id="SSF56112">
    <property type="entry name" value="Protein kinase-like (PK-like)"/>
    <property type="match status" value="1"/>
</dbReference>
<reference evidence="18" key="1">
    <citation type="submission" date="2023-05" db="EMBL/GenBank/DDBJ databases">
        <title>Nepenthes gracilis genome sequencing.</title>
        <authorList>
            <person name="Fukushima K."/>
        </authorList>
    </citation>
    <scope>NUCLEOTIDE SEQUENCE</scope>
    <source>
        <strain evidence="18">SING2019-196</strain>
    </source>
</reference>
<evidence type="ECO:0000256" key="5">
    <source>
        <dbReference type="ARBA" id="ARBA00022679"/>
    </source>
</evidence>
<dbReference type="Gene3D" id="1.10.510.10">
    <property type="entry name" value="Transferase(Phosphotransferase) domain 1"/>
    <property type="match status" value="1"/>
</dbReference>
<keyword evidence="9 14" id="KW-0067">ATP-binding</keyword>
<feature type="compositionally biased region" description="Basic and acidic residues" evidence="15">
    <location>
        <begin position="499"/>
        <end position="510"/>
    </location>
</feature>
<evidence type="ECO:0000256" key="7">
    <source>
        <dbReference type="ARBA" id="ARBA00022741"/>
    </source>
</evidence>
<evidence type="ECO:0000256" key="11">
    <source>
        <dbReference type="ARBA" id="ARBA00023136"/>
    </source>
</evidence>
<keyword evidence="11 16" id="KW-0472">Membrane</keyword>
<dbReference type="GO" id="GO:0004674">
    <property type="term" value="F:protein serine/threonine kinase activity"/>
    <property type="evidence" value="ECO:0007669"/>
    <property type="project" value="UniProtKB-KW"/>
</dbReference>
<feature type="binding site" evidence="14">
    <location>
        <position position="215"/>
    </location>
    <ligand>
        <name>ATP</name>
        <dbReference type="ChEBI" id="CHEBI:30616"/>
    </ligand>
</feature>
<dbReference type="InterPro" id="IPR052232">
    <property type="entry name" value="RLK_Ser/Thr-Kinase"/>
</dbReference>
<dbReference type="FunFam" id="3.30.200.20:FF:000083">
    <property type="entry name" value="Putative receptor-like protein kinase"/>
    <property type="match status" value="1"/>
</dbReference>
<evidence type="ECO:0000256" key="8">
    <source>
        <dbReference type="ARBA" id="ARBA00022777"/>
    </source>
</evidence>
<dbReference type="GO" id="GO:0016020">
    <property type="term" value="C:membrane"/>
    <property type="evidence" value="ECO:0007669"/>
    <property type="project" value="UniProtKB-SubCell"/>
</dbReference>
<gene>
    <name evidence="18" type="ORF">Nepgr_000629</name>
</gene>
<proteinExistence type="predicted"/>
<evidence type="ECO:0000256" key="13">
    <source>
        <dbReference type="ARBA" id="ARBA00048679"/>
    </source>
</evidence>
<evidence type="ECO:0000256" key="1">
    <source>
        <dbReference type="ARBA" id="ARBA00004167"/>
    </source>
</evidence>
<evidence type="ECO:0000256" key="14">
    <source>
        <dbReference type="PROSITE-ProRule" id="PRU10141"/>
    </source>
</evidence>
<dbReference type="SMART" id="SM00220">
    <property type="entry name" value="S_TKc"/>
    <property type="match status" value="1"/>
</dbReference>
<sequence length="510" mass="57012">MSSQSSLSAELLKKTPIMGLKLWVLIGICVGAFIVLILCILSIWVTFRRKSRRTLDQYSLSHIPNVSKDIKVDRIGPQQSHESHDNLFLNVYEKSSDRNSEKMLVHLGMGKSSDPETISQCSSIYHHERACSSHSGEEGSSGTGLKPGSLSYGVASASPLIGLPEISHLGWGHWFTLRDLEIATNRFSTENVLGEGGYGVVYRGRLINGAEVAVKRLLNNLGQAEREFRVEVEAIGHARHKNLVRLLGYCIEGVHRMLVYEYVSNGNLEQWLHGATHLHRILTWEARMKVLLGTAKALAYLHESIEPKVVHRDIKSSNILIDDEFNAKVADFGLAKLLDSGESHITTRVMGTFGYVAPEYANSGLLNEKSDIYSFGVLVLEAITGREPVDYARPANEVNLVEWLKVMVGTKRAEQVVDPNLEVKPATRALKRALLVALRCIDPDPDKRPKMSQVVRMLEADEFPNREDRMNRRSHTASMEFESAKESCNSADPESQFGETDRHLSEESRQ</sequence>
<dbReference type="PANTHER" id="PTHR47984">
    <property type="entry name" value="OS01G0323000 PROTEIN"/>
    <property type="match status" value="1"/>
</dbReference>
<evidence type="ECO:0000256" key="16">
    <source>
        <dbReference type="SAM" id="Phobius"/>
    </source>
</evidence>
<evidence type="ECO:0000256" key="9">
    <source>
        <dbReference type="ARBA" id="ARBA00022840"/>
    </source>
</evidence>
<dbReference type="InterPro" id="IPR017441">
    <property type="entry name" value="Protein_kinase_ATP_BS"/>
</dbReference>
<evidence type="ECO:0000256" key="10">
    <source>
        <dbReference type="ARBA" id="ARBA00022989"/>
    </source>
</evidence>
<name>A0AAD3RWZ2_NEPGR</name>
<dbReference type="AlphaFoldDB" id="A0AAD3RWZ2"/>
<dbReference type="InterPro" id="IPR000719">
    <property type="entry name" value="Prot_kinase_dom"/>
</dbReference>
<evidence type="ECO:0000256" key="6">
    <source>
        <dbReference type="ARBA" id="ARBA00022692"/>
    </source>
</evidence>
<keyword evidence="3" id="KW-0723">Serine/threonine-protein kinase</keyword>
<keyword evidence="19" id="KW-1185">Reference proteome</keyword>
<dbReference type="Gene3D" id="3.30.200.20">
    <property type="entry name" value="Phosphorylase Kinase, domain 1"/>
    <property type="match status" value="1"/>
</dbReference>
<comment type="catalytic activity">
    <reaction evidence="13">
        <text>L-seryl-[protein] + ATP = O-phospho-L-seryl-[protein] + ADP + H(+)</text>
        <dbReference type="Rhea" id="RHEA:17989"/>
        <dbReference type="Rhea" id="RHEA-COMP:9863"/>
        <dbReference type="Rhea" id="RHEA-COMP:11604"/>
        <dbReference type="ChEBI" id="CHEBI:15378"/>
        <dbReference type="ChEBI" id="CHEBI:29999"/>
        <dbReference type="ChEBI" id="CHEBI:30616"/>
        <dbReference type="ChEBI" id="CHEBI:83421"/>
        <dbReference type="ChEBI" id="CHEBI:456216"/>
        <dbReference type="EC" id="2.7.11.1"/>
    </reaction>
</comment>